<name>A0A1M6N899_9FLAO</name>
<dbReference type="Gene3D" id="1.10.287.860">
    <property type="entry name" value="Nucleotidyltransferase"/>
    <property type="match status" value="1"/>
</dbReference>
<sequence>MNFEQLRTEFEGKTSKYESLGKNVVESIRILLHLANIKNLSIYFRVKDVDSFMEKTERKSYEKPFDETEDICGIRIICYYQKDIAKIEQIIKKEFDIIESFNKESNLEYNEFGYRSHHLIASVKKEWEKTPNFRGLSKLKFELQIRTVLMHAWAEIEHNLAYKSELQTPKQFRRKLHRISAKLEEADEQFEELKEESKKYQSQLFDEAKKNKLVVEDKTELNIDSLQAFMDSNFPKRIKGLDATGKLLNQMVEYKISLKDLKNAWDKIKPHFKEMEKEYLDGTNGKHSKWAQAGIARFILDLTNENYRKRLKSIDSQKRIDKLMKKYFT</sequence>
<dbReference type="InterPro" id="IPR007685">
    <property type="entry name" value="RelA_SpoT"/>
</dbReference>
<dbReference type="PANTHER" id="PTHR41773:SF1">
    <property type="entry name" value="RELA_SPOT DOMAIN-CONTAINING PROTEIN"/>
    <property type="match status" value="1"/>
</dbReference>
<dbReference type="AlphaFoldDB" id="A0A1M6N899"/>
<dbReference type="OrthoDB" id="9801824at2"/>
<evidence type="ECO:0000256" key="1">
    <source>
        <dbReference type="SAM" id="Coils"/>
    </source>
</evidence>
<dbReference type="GO" id="GO:0015969">
    <property type="term" value="P:guanosine tetraphosphate metabolic process"/>
    <property type="evidence" value="ECO:0007669"/>
    <property type="project" value="InterPro"/>
</dbReference>
<dbReference type="EMBL" id="FQYX01000058">
    <property type="protein sequence ID" value="SHJ91903.1"/>
    <property type="molecule type" value="Genomic_DNA"/>
</dbReference>
<dbReference type="Pfam" id="PF04607">
    <property type="entry name" value="RelA_SpoT"/>
    <property type="match status" value="1"/>
</dbReference>
<dbReference type="SUPFAM" id="SSF81301">
    <property type="entry name" value="Nucleotidyltransferase"/>
    <property type="match status" value="1"/>
</dbReference>
<dbReference type="RefSeq" id="WP_072766059.1">
    <property type="nucleotide sequence ID" value="NZ_FQYX01000058.1"/>
</dbReference>
<dbReference type="PANTHER" id="PTHR41773">
    <property type="entry name" value="GTP PYROPHOSPHATASE-RELATED"/>
    <property type="match status" value="1"/>
</dbReference>
<dbReference type="STRING" id="558155.SAMN04487911_1584"/>
<protein>
    <submittedName>
        <fullName evidence="3">PpGpp synthetase catalytic domain-containing protein (RelA/SpoT-type nucleotidyltranferase)</fullName>
    </submittedName>
</protein>
<keyword evidence="4" id="KW-1185">Reference proteome</keyword>
<feature type="coiled-coil region" evidence="1">
    <location>
        <begin position="176"/>
        <end position="203"/>
    </location>
</feature>
<feature type="domain" description="RelA/SpoT" evidence="2">
    <location>
        <begin position="44"/>
        <end position="168"/>
    </location>
</feature>
<reference evidence="4" key="1">
    <citation type="submission" date="2016-11" db="EMBL/GenBank/DDBJ databases">
        <authorList>
            <person name="Varghese N."/>
            <person name="Submissions S."/>
        </authorList>
    </citation>
    <scope>NUCLEOTIDE SEQUENCE [LARGE SCALE GENOMIC DNA]</scope>
    <source>
        <strain evidence="4">CGMCC 1.8863</strain>
    </source>
</reference>
<dbReference type="CDD" id="cd05399">
    <property type="entry name" value="NT_Rel-Spo_like"/>
    <property type="match status" value="1"/>
</dbReference>
<evidence type="ECO:0000313" key="3">
    <source>
        <dbReference type="EMBL" id="SHJ91903.1"/>
    </source>
</evidence>
<gene>
    <name evidence="3" type="ORF">SAMN04487911_1584</name>
</gene>
<proteinExistence type="predicted"/>
<keyword evidence="1" id="KW-0175">Coiled coil</keyword>
<dbReference type="Gene3D" id="3.30.460.10">
    <property type="entry name" value="Beta Polymerase, domain 2"/>
    <property type="match status" value="1"/>
</dbReference>
<accession>A0A1M6N899</accession>
<organism evidence="3 4">
    <name type="scientific">Arenibacter nanhaiticus</name>
    <dbReference type="NCBI Taxonomy" id="558155"/>
    <lineage>
        <taxon>Bacteria</taxon>
        <taxon>Pseudomonadati</taxon>
        <taxon>Bacteroidota</taxon>
        <taxon>Flavobacteriia</taxon>
        <taxon>Flavobacteriales</taxon>
        <taxon>Flavobacteriaceae</taxon>
        <taxon>Arenibacter</taxon>
    </lineage>
</organism>
<evidence type="ECO:0000313" key="4">
    <source>
        <dbReference type="Proteomes" id="UP000184231"/>
    </source>
</evidence>
<dbReference type="Proteomes" id="UP000184231">
    <property type="component" value="Unassembled WGS sequence"/>
</dbReference>
<evidence type="ECO:0000259" key="2">
    <source>
        <dbReference type="SMART" id="SM00954"/>
    </source>
</evidence>
<dbReference type="SMART" id="SM00954">
    <property type="entry name" value="RelA_SpoT"/>
    <property type="match status" value="1"/>
</dbReference>
<dbReference type="InterPro" id="IPR043519">
    <property type="entry name" value="NT_sf"/>
</dbReference>